<proteinExistence type="inferred from homology"/>
<reference evidence="4" key="2">
    <citation type="submission" date="2017-06" db="EMBL/GenBank/DDBJ databases">
        <title>The pomegranate genome and the genomics of punicalagin biosynthesis.</title>
        <authorList>
            <person name="Xu C."/>
        </authorList>
    </citation>
    <scope>NUCLEOTIDE SEQUENCE [LARGE SCALE GENOMIC DNA]</scope>
    <source>
        <tissue evidence="4">Fresh leaf</tissue>
    </source>
</reference>
<keyword evidence="6" id="KW-1185">Reference proteome</keyword>
<evidence type="ECO:0000313" key="6">
    <source>
        <dbReference type="Proteomes" id="UP000515151"/>
    </source>
</evidence>
<dbReference type="PANTHER" id="PTHR47939:SF13">
    <property type="entry name" value="OS03G0201400 PROTEIN"/>
    <property type="match status" value="1"/>
</dbReference>
<dbReference type="Proteomes" id="UP000197138">
    <property type="component" value="Unassembled WGS sequence"/>
</dbReference>
<feature type="repeat" description="PPR" evidence="3">
    <location>
        <begin position="318"/>
        <end position="352"/>
    </location>
</feature>
<protein>
    <submittedName>
        <fullName evidence="7">Pentatricopeptide repeat-containing protein At3g61360</fullName>
    </submittedName>
</protein>
<sequence length="504" mass="57839">MLCLRKLIGQRTRFNWIPQRLILSAPAPEFAETADEIERITKLINDHPFPQQPLHPILQQHIPPQLLSNPFVENVLGRLFAAHSNGLKALEFFWHVTQRLPGGPSVDAFEKTLHILTRMRYFDQAWELMEHIRVTHPSLLTLKSMSIMLSRIAKFKTYEETLEAFDKMEKDVFVGKFGTEEFNVLLRAFCTQRMMKEARSVFNNLHSRFSLDTKSANILLLGFKESGDVTAVEFFYHEIIRRGFKPNSVTYDIRIDVYCKKGCLGDALRLFEEMERVKDFKPTVKTITTLIHGAGVARNPGKAWELFDGILLRNMTPDIGAYNALISSMVRCRDIEAAVQLMKDMEEKQIGHDNVTYHTLFLGLMRSKGINGVCDLYYKMVEKNFVPKTRTVVMLMKFFCVNQRLDLGLHLWGYIIGKGQCPHSHALDLLLTGLCSRGRLLEAFKCSKQMMQRGRQMSELSFRMLVGSLTQSGETEKLRVLDDMVKQLGSVLPPSKGHARDMMN</sequence>
<dbReference type="RefSeq" id="XP_031405364.1">
    <property type="nucleotide sequence ID" value="XM_031549504.1"/>
</dbReference>
<dbReference type="OrthoDB" id="185373at2759"/>
<evidence type="ECO:0000256" key="2">
    <source>
        <dbReference type="ARBA" id="ARBA00022737"/>
    </source>
</evidence>
<evidence type="ECO:0000256" key="3">
    <source>
        <dbReference type="PROSITE-ProRule" id="PRU00708"/>
    </source>
</evidence>
<evidence type="ECO:0000313" key="4">
    <source>
        <dbReference type="EMBL" id="OWM63831.1"/>
    </source>
</evidence>
<dbReference type="InterPro" id="IPR002885">
    <property type="entry name" value="PPR_rpt"/>
</dbReference>
<organism evidence="4 5">
    <name type="scientific">Punica granatum</name>
    <name type="common">Pomegranate</name>
    <dbReference type="NCBI Taxonomy" id="22663"/>
    <lineage>
        <taxon>Eukaryota</taxon>
        <taxon>Viridiplantae</taxon>
        <taxon>Streptophyta</taxon>
        <taxon>Embryophyta</taxon>
        <taxon>Tracheophyta</taxon>
        <taxon>Spermatophyta</taxon>
        <taxon>Magnoliopsida</taxon>
        <taxon>eudicotyledons</taxon>
        <taxon>Gunneridae</taxon>
        <taxon>Pentapetalae</taxon>
        <taxon>rosids</taxon>
        <taxon>malvids</taxon>
        <taxon>Myrtales</taxon>
        <taxon>Lythraceae</taxon>
        <taxon>Punica</taxon>
    </lineage>
</organism>
<dbReference type="EMBL" id="MTKT01005880">
    <property type="protein sequence ID" value="OWM63831.1"/>
    <property type="molecule type" value="Genomic_DNA"/>
</dbReference>
<dbReference type="Pfam" id="PF12854">
    <property type="entry name" value="PPR_1"/>
    <property type="match status" value="1"/>
</dbReference>
<dbReference type="Pfam" id="PF13041">
    <property type="entry name" value="PPR_2"/>
    <property type="match status" value="1"/>
</dbReference>
<dbReference type="Proteomes" id="UP000515151">
    <property type="component" value="Chromosome 7"/>
</dbReference>
<keyword evidence="2" id="KW-0677">Repeat</keyword>
<evidence type="ECO:0000313" key="7">
    <source>
        <dbReference type="RefSeq" id="XP_031405364.1"/>
    </source>
</evidence>
<evidence type="ECO:0000256" key="1">
    <source>
        <dbReference type="ARBA" id="ARBA00007626"/>
    </source>
</evidence>
<dbReference type="PROSITE" id="PS51375">
    <property type="entry name" value="PPR"/>
    <property type="match status" value="4"/>
</dbReference>
<dbReference type="PANTHER" id="PTHR47939">
    <property type="entry name" value="MEMBRANE-ASSOCIATED SALT-INDUCIBLE PROTEIN-LIKE"/>
    <property type="match status" value="1"/>
</dbReference>
<dbReference type="NCBIfam" id="TIGR00756">
    <property type="entry name" value="PPR"/>
    <property type="match status" value="4"/>
</dbReference>
<feature type="repeat" description="PPR" evidence="3">
    <location>
        <begin position="212"/>
        <end position="246"/>
    </location>
</feature>
<dbReference type="Gene3D" id="1.25.40.10">
    <property type="entry name" value="Tetratricopeptide repeat domain"/>
    <property type="match status" value="3"/>
</dbReference>
<dbReference type="InterPro" id="IPR011990">
    <property type="entry name" value="TPR-like_helical_dom_sf"/>
</dbReference>
<comment type="similarity">
    <text evidence="1">Belongs to the PPR family. P subfamily.</text>
</comment>
<dbReference type="InterPro" id="IPR050667">
    <property type="entry name" value="PPR-containing_protein"/>
</dbReference>
<name>A0A218VUY2_PUNGR</name>
<reference evidence="7" key="4">
    <citation type="submission" date="2025-04" db="UniProtKB">
        <authorList>
            <consortium name="RefSeq"/>
        </authorList>
    </citation>
    <scope>IDENTIFICATION</scope>
    <source>
        <tissue evidence="7">Leaf</tissue>
    </source>
</reference>
<accession>A0A218VUY2</accession>
<reference evidence="5" key="1">
    <citation type="journal article" date="2017" name="Plant J.">
        <title>The pomegranate (Punica granatum L.) genome and the genomics of punicalagin biosynthesis.</title>
        <authorList>
            <person name="Qin G."/>
            <person name="Xu C."/>
            <person name="Ming R."/>
            <person name="Tang H."/>
            <person name="Guyot R."/>
            <person name="Kramer E.M."/>
            <person name="Hu Y."/>
            <person name="Yi X."/>
            <person name="Qi Y."/>
            <person name="Xu X."/>
            <person name="Gao Z."/>
            <person name="Pan H."/>
            <person name="Jian J."/>
            <person name="Tian Y."/>
            <person name="Yue Z."/>
            <person name="Xu Y."/>
        </authorList>
    </citation>
    <scope>NUCLEOTIDE SEQUENCE [LARGE SCALE GENOMIC DNA]</scope>
    <source>
        <strain evidence="5">cv. Dabenzi</strain>
    </source>
</reference>
<dbReference type="GeneID" id="116214176"/>
<reference evidence="6" key="3">
    <citation type="journal article" date="2020" name="Plant Biotechnol. J.">
        <title>The pomegranate (Punica granatum L.) draft genome dissects genetic divergence between soft- and hard-seeded cultivars.</title>
        <authorList>
            <person name="Luo X."/>
            <person name="Li H."/>
            <person name="Wu Z."/>
            <person name="Yao W."/>
            <person name="Zhao P."/>
            <person name="Cao D."/>
            <person name="Yu H."/>
            <person name="Li K."/>
            <person name="Poudel K."/>
            <person name="Zhao D."/>
            <person name="Zhang F."/>
            <person name="Xia X."/>
            <person name="Chen L."/>
            <person name="Wang Q."/>
            <person name="Jing D."/>
            <person name="Cao S."/>
        </authorList>
    </citation>
    <scope>NUCLEOTIDE SEQUENCE [LARGE SCALE GENOMIC DNA]</scope>
</reference>
<dbReference type="AlphaFoldDB" id="A0A218VUY2"/>
<gene>
    <name evidence="7" type="primary">LOC116214176</name>
    <name evidence="4" type="ORF">CDL15_Pgr006093</name>
</gene>
<feature type="repeat" description="PPR" evidence="3">
    <location>
        <begin position="247"/>
        <end position="277"/>
    </location>
</feature>
<feature type="repeat" description="PPR" evidence="3">
    <location>
        <begin position="353"/>
        <end position="387"/>
    </location>
</feature>
<dbReference type="Pfam" id="PF01535">
    <property type="entry name" value="PPR"/>
    <property type="match status" value="2"/>
</dbReference>
<evidence type="ECO:0000313" key="5">
    <source>
        <dbReference type="Proteomes" id="UP000197138"/>
    </source>
</evidence>